<dbReference type="InterPro" id="IPR000432">
    <property type="entry name" value="DNA_mismatch_repair_MutS_C"/>
</dbReference>
<dbReference type="GO" id="GO:0005829">
    <property type="term" value="C:cytosol"/>
    <property type="evidence" value="ECO:0007669"/>
    <property type="project" value="TreeGrafter"/>
</dbReference>
<gene>
    <name evidence="6" type="ORF">NIASO_17010</name>
</gene>
<dbReference type="InterPro" id="IPR036187">
    <property type="entry name" value="DNA_mismatch_repair_MutS_sf"/>
</dbReference>
<evidence type="ECO:0000259" key="5">
    <source>
        <dbReference type="SMART" id="SM00534"/>
    </source>
</evidence>
<keyword evidence="7" id="KW-1185">Reference proteome</keyword>
<dbReference type="RefSeq" id="WP_008587478.1">
    <property type="nucleotide sequence ID" value="NZ_CP007035.1"/>
</dbReference>
<dbReference type="GO" id="GO:0140664">
    <property type="term" value="F:ATP-dependent DNA damage sensor activity"/>
    <property type="evidence" value="ECO:0007669"/>
    <property type="project" value="InterPro"/>
</dbReference>
<evidence type="ECO:0000256" key="4">
    <source>
        <dbReference type="SAM" id="Phobius"/>
    </source>
</evidence>
<evidence type="ECO:0000256" key="3">
    <source>
        <dbReference type="ARBA" id="ARBA00023125"/>
    </source>
</evidence>
<dbReference type="InterPro" id="IPR027417">
    <property type="entry name" value="P-loop_NTPase"/>
</dbReference>
<keyword evidence="3" id="KW-0238">DNA-binding</keyword>
<evidence type="ECO:0000256" key="2">
    <source>
        <dbReference type="ARBA" id="ARBA00022840"/>
    </source>
</evidence>
<dbReference type="PANTHER" id="PTHR11361:SF152">
    <property type="entry name" value="DNA MISMATCH REPAIR PROTEIN"/>
    <property type="match status" value="1"/>
</dbReference>
<organism evidence="6 7">
    <name type="scientific">Niabella soli DSM 19437</name>
    <dbReference type="NCBI Taxonomy" id="929713"/>
    <lineage>
        <taxon>Bacteria</taxon>
        <taxon>Pseudomonadati</taxon>
        <taxon>Bacteroidota</taxon>
        <taxon>Chitinophagia</taxon>
        <taxon>Chitinophagales</taxon>
        <taxon>Chitinophagaceae</taxon>
        <taxon>Niabella</taxon>
    </lineage>
</organism>
<evidence type="ECO:0000256" key="1">
    <source>
        <dbReference type="ARBA" id="ARBA00022741"/>
    </source>
</evidence>
<accession>W0F4C9</accession>
<dbReference type="SMART" id="SM00534">
    <property type="entry name" value="MUTSac"/>
    <property type="match status" value="1"/>
</dbReference>
<name>W0F4C9_9BACT</name>
<feature type="domain" description="DNA mismatch repair proteins mutS family" evidence="5">
    <location>
        <begin position="340"/>
        <end position="525"/>
    </location>
</feature>
<reference evidence="6 7" key="1">
    <citation type="submission" date="2013-12" db="EMBL/GenBank/DDBJ databases">
        <authorList>
            <consortium name="DOE Joint Genome Institute"/>
            <person name="Eisen J."/>
            <person name="Huntemann M."/>
            <person name="Han J."/>
            <person name="Chen A."/>
            <person name="Kyrpides N."/>
            <person name="Mavromatis K."/>
            <person name="Markowitz V."/>
            <person name="Palaniappan K."/>
            <person name="Ivanova N."/>
            <person name="Schaumberg A."/>
            <person name="Pati A."/>
            <person name="Liolios K."/>
            <person name="Nordberg H.P."/>
            <person name="Cantor M.N."/>
            <person name="Hua S.X."/>
            <person name="Woyke T."/>
        </authorList>
    </citation>
    <scope>NUCLEOTIDE SEQUENCE [LARGE SCALE GENOMIC DNA]</scope>
    <source>
        <strain evidence="7">DSM 19437</strain>
    </source>
</reference>
<dbReference type="GO" id="GO:0005524">
    <property type="term" value="F:ATP binding"/>
    <property type="evidence" value="ECO:0007669"/>
    <property type="project" value="UniProtKB-KW"/>
</dbReference>
<keyword evidence="1" id="KW-0547">Nucleotide-binding</keyword>
<dbReference type="Pfam" id="PF00488">
    <property type="entry name" value="MutS_V"/>
    <property type="match status" value="1"/>
</dbReference>
<feature type="transmembrane region" description="Helical" evidence="4">
    <location>
        <begin position="146"/>
        <end position="179"/>
    </location>
</feature>
<dbReference type="Gene3D" id="1.10.1420.10">
    <property type="match status" value="1"/>
</dbReference>
<proteinExistence type="predicted"/>
<dbReference type="AlphaFoldDB" id="W0F4C9"/>
<evidence type="ECO:0000313" key="6">
    <source>
        <dbReference type="EMBL" id="AHF17930.1"/>
    </source>
</evidence>
<dbReference type="Gene3D" id="3.40.50.300">
    <property type="entry name" value="P-loop containing nucleotide triphosphate hydrolases"/>
    <property type="match status" value="1"/>
</dbReference>
<dbReference type="GO" id="GO:0030983">
    <property type="term" value="F:mismatched DNA binding"/>
    <property type="evidence" value="ECO:0007669"/>
    <property type="project" value="InterPro"/>
</dbReference>
<dbReference type="PANTHER" id="PTHR11361">
    <property type="entry name" value="DNA MISMATCH REPAIR PROTEIN MUTS FAMILY MEMBER"/>
    <property type="match status" value="1"/>
</dbReference>
<dbReference type="InterPro" id="IPR045076">
    <property type="entry name" value="MutS"/>
</dbReference>
<dbReference type="SUPFAM" id="SSF52540">
    <property type="entry name" value="P-loop containing nucleoside triphosphate hydrolases"/>
    <property type="match status" value="1"/>
</dbReference>
<dbReference type="eggNOG" id="COG0249">
    <property type="taxonomic scope" value="Bacteria"/>
</dbReference>
<sequence>MGLFRSSRRKIQEKTAASWGKIKEKRRNFDLISRYAATGTGSAFYRLTDQTLSDIDVEDLFACIDRTETGIGQQVLFHTLLHPTNDIEALKVTHQLSDYFLSNPQIRKNIQYHLYRLEQSGTYFIVDLFAPGREDKRKNPIYKTLALAAATLTVLSLFVHTLFSLLIILFFVNILVHFIHRNRSQNRIQTVSEAFSTITTAQKLVALDLPMENQAAIKTAIQKLSSINRLFRFLGAPTPSDDLSIIVLLIFELLKGFFLVEPLALNRCYKLALHNEAAFKTIYQFIGSIDLALSKASLRSDSAYKNCIPEFTIEEKTLRFSNAYHPLITDPVSNSFQVQQQHIFITGSNMSGKSTFLRTVLINSILAQTLYFCFAESFITSMYKQYSAIKIADNLFENESYFYKELEVIRAMVQQSEAPFNHLFLIDEIYKGTNTTERMALSLAVLQYLNRNKDLVIASSHDLELVTFLKGSYKMYHFSESIHNDQLVFDYHIKEGAVQSRNAIKLAAIEKYPPPVIQQAMEYTKLFVTKEH</sequence>
<dbReference type="GO" id="GO:0006298">
    <property type="term" value="P:mismatch repair"/>
    <property type="evidence" value="ECO:0007669"/>
    <property type="project" value="InterPro"/>
</dbReference>
<keyword evidence="4" id="KW-1133">Transmembrane helix</keyword>
<protein>
    <recommendedName>
        <fullName evidence="5">DNA mismatch repair proteins mutS family domain-containing protein</fullName>
    </recommendedName>
</protein>
<dbReference type="KEGG" id="nso:NIASO_17010"/>
<dbReference type="OrthoDB" id="9802448at2"/>
<dbReference type="EMBL" id="CP007035">
    <property type="protein sequence ID" value="AHF17930.1"/>
    <property type="molecule type" value="Genomic_DNA"/>
</dbReference>
<dbReference type="STRING" id="929713.NIASO_17010"/>
<dbReference type="SUPFAM" id="SSF48334">
    <property type="entry name" value="DNA repair protein MutS, domain III"/>
    <property type="match status" value="1"/>
</dbReference>
<dbReference type="HOGENOM" id="CLU_030717_1_0_10"/>
<keyword evidence="4" id="KW-0812">Transmembrane</keyword>
<evidence type="ECO:0000313" key="7">
    <source>
        <dbReference type="Proteomes" id="UP000003586"/>
    </source>
</evidence>
<keyword evidence="4" id="KW-0472">Membrane</keyword>
<keyword evidence="2" id="KW-0067">ATP-binding</keyword>
<dbReference type="Proteomes" id="UP000003586">
    <property type="component" value="Chromosome"/>
</dbReference>